<accession>A0AA48M1Y0</accession>
<keyword evidence="1" id="KW-0812">Transmembrane</keyword>
<evidence type="ECO:0000313" key="2">
    <source>
        <dbReference type="EMBL" id="CAJ0872794.1"/>
    </source>
</evidence>
<keyword evidence="1" id="KW-0472">Membrane</keyword>
<organism evidence="2">
    <name type="scientific">freshwater sediment metagenome</name>
    <dbReference type="NCBI Taxonomy" id="556182"/>
    <lineage>
        <taxon>unclassified sequences</taxon>
        <taxon>metagenomes</taxon>
        <taxon>ecological metagenomes</taxon>
    </lineage>
</organism>
<name>A0AA48M1Y0_9ZZZZ</name>
<keyword evidence="1" id="KW-1133">Transmembrane helix</keyword>
<sequence length="60" mass="6724">MPNMKIITLITLILMVSVALLHSITYASKVIVGLLLFAVWVVFAIGRAAQERRKARQSRD</sequence>
<protein>
    <submittedName>
        <fullName evidence="2">Uncharacterized protein</fullName>
    </submittedName>
</protein>
<dbReference type="AlphaFoldDB" id="A0AA48M1Y0"/>
<feature type="transmembrane region" description="Helical" evidence="1">
    <location>
        <begin position="31"/>
        <end position="49"/>
    </location>
</feature>
<reference evidence="2" key="1">
    <citation type="submission" date="2023-07" db="EMBL/GenBank/DDBJ databases">
        <authorList>
            <person name="Pelsma A.J. K."/>
        </authorList>
    </citation>
    <scope>NUCLEOTIDE SEQUENCE</scope>
</reference>
<dbReference type="EMBL" id="OY288114">
    <property type="protein sequence ID" value="CAJ0872794.1"/>
    <property type="molecule type" value="Genomic_DNA"/>
</dbReference>
<gene>
    <name evidence="2" type="ORF">AMST5_02450</name>
</gene>
<evidence type="ECO:0000256" key="1">
    <source>
        <dbReference type="SAM" id="Phobius"/>
    </source>
</evidence>
<proteinExistence type="predicted"/>